<proteinExistence type="predicted"/>
<feature type="non-terminal residue" evidence="1">
    <location>
        <position position="92"/>
    </location>
</feature>
<accession>A0A4T0AVB8</accession>
<dbReference type="EMBL" id="QZBU01003843">
    <property type="protein sequence ID" value="TIA22485.1"/>
    <property type="molecule type" value="Genomic_DNA"/>
</dbReference>
<gene>
    <name evidence="1" type="ORF">D6C83_08096</name>
</gene>
<organism evidence="1 2">
    <name type="scientific">Aureobasidium pullulans</name>
    <name type="common">Black yeast</name>
    <name type="synonym">Pullularia pullulans</name>
    <dbReference type="NCBI Taxonomy" id="5580"/>
    <lineage>
        <taxon>Eukaryota</taxon>
        <taxon>Fungi</taxon>
        <taxon>Dikarya</taxon>
        <taxon>Ascomycota</taxon>
        <taxon>Pezizomycotina</taxon>
        <taxon>Dothideomycetes</taxon>
        <taxon>Dothideomycetidae</taxon>
        <taxon>Dothideales</taxon>
        <taxon>Saccotheciaceae</taxon>
        <taxon>Aureobasidium</taxon>
    </lineage>
</organism>
<comment type="caution">
    <text evidence="1">The sequence shown here is derived from an EMBL/GenBank/DDBJ whole genome shotgun (WGS) entry which is preliminary data.</text>
</comment>
<dbReference type="AlphaFoldDB" id="A0A4T0AVB8"/>
<protein>
    <submittedName>
        <fullName evidence="1">Uncharacterized protein</fullName>
    </submittedName>
</protein>
<dbReference type="Proteomes" id="UP000304947">
    <property type="component" value="Unassembled WGS sequence"/>
</dbReference>
<evidence type="ECO:0000313" key="1">
    <source>
        <dbReference type="EMBL" id="TIA22485.1"/>
    </source>
</evidence>
<sequence length="92" mass="9692">MAAHNVAPLPPTPADLPHALSRISRPAKNWLINNLIRVWNFASPTLTSQPPANTRQQGDILGNPAAVPILGNPAAVPILGNPPAATILPQFK</sequence>
<reference evidence="1 2" key="1">
    <citation type="submission" date="2018-10" db="EMBL/GenBank/DDBJ databases">
        <title>Fifty Aureobasidium pullulans genomes reveal a recombining polyextremotolerant generalist.</title>
        <authorList>
            <person name="Gostincar C."/>
            <person name="Turk M."/>
            <person name="Zajc J."/>
            <person name="Gunde-Cimerman N."/>
        </authorList>
    </citation>
    <scope>NUCLEOTIDE SEQUENCE [LARGE SCALE GENOMIC DNA]</scope>
    <source>
        <strain evidence="1 2">EXF-3380</strain>
    </source>
</reference>
<name>A0A4T0AVB8_AURPU</name>
<evidence type="ECO:0000313" key="2">
    <source>
        <dbReference type="Proteomes" id="UP000304947"/>
    </source>
</evidence>